<dbReference type="Gene3D" id="2.40.50.1020">
    <property type="entry name" value="LytTr DNA-binding domain"/>
    <property type="match status" value="1"/>
</dbReference>
<dbReference type="SMART" id="SM00850">
    <property type="entry name" value="LytTR"/>
    <property type="match status" value="1"/>
</dbReference>
<sequence length="323" mass="34912">MKMSGFEHGDDGLPGADRMQAAGAEIHAGRGLRRPGVTSGTESGTGERASYSDLWWGLLLVAAVITAFNSVNVMSDLHDMPGLPAIEPIIWEASSWVTFLVAAPLIWLAVRLAPLSVRPRWRLALHLPVMLLFSLLHVVGFMLIRKAAYALGGGHYAPSLLGNFLYEFRKDMLGYVMAVLVFSWVANHLAMRRKAALPPMVPTAAAPAPAALFDIRDGAALIRVPIADIHAVTAAGNYVEFVLADGRRPLMRCALSVMEAELGAHGFVRTHRSWLVNPAALTALRPEGSGAYTVVLGALEVPLSRRYRTALERLRERPAGAIA</sequence>
<dbReference type="GO" id="GO:0000156">
    <property type="term" value="F:phosphorelay response regulator activity"/>
    <property type="evidence" value="ECO:0007669"/>
    <property type="project" value="InterPro"/>
</dbReference>
<keyword evidence="1" id="KW-0902">Two-component regulatory system</keyword>
<feature type="transmembrane region" description="Helical" evidence="2">
    <location>
        <begin position="54"/>
        <end position="73"/>
    </location>
</feature>
<dbReference type="PROSITE" id="PS50930">
    <property type="entry name" value="HTH_LYTTR"/>
    <property type="match status" value="1"/>
</dbReference>
<dbReference type="PANTHER" id="PTHR37299:SF1">
    <property type="entry name" value="STAGE 0 SPORULATION PROTEIN A HOMOLOG"/>
    <property type="match status" value="1"/>
</dbReference>
<keyword evidence="2" id="KW-0472">Membrane</keyword>
<dbReference type="InterPro" id="IPR007492">
    <property type="entry name" value="LytTR_DNA-bd_dom"/>
</dbReference>
<feature type="domain" description="HTH LytTR-type" evidence="3">
    <location>
        <begin position="213"/>
        <end position="317"/>
    </location>
</feature>
<dbReference type="EMBL" id="JAAVXB010000003">
    <property type="protein sequence ID" value="NKF22088.1"/>
    <property type="molecule type" value="Genomic_DNA"/>
</dbReference>
<dbReference type="InterPro" id="IPR046947">
    <property type="entry name" value="LytR-like"/>
</dbReference>
<keyword evidence="2" id="KW-0812">Transmembrane</keyword>
<dbReference type="InterPro" id="IPR012379">
    <property type="entry name" value="LytTR_MHYE"/>
</dbReference>
<name>A0A970B5U4_9GAMM</name>
<dbReference type="Proteomes" id="UP000653472">
    <property type="component" value="Unassembled WGS sequence"/>
</dbReference>
<dbReference type="PIRSF" id="PIRSF031767">
    <property type="entry name" value="MHYE_LytTR"/>
    <property type="match status" value="1"/>
</dbReference>
<accession>A0A970B5U4</accession>
<dbReference type="PANTHER" id="PTHR37299">
    <property type="entry name" value="TRANSCRIPTIONAL REGULATOR-RELATED"/>
    <property type="match status" value="1"/>
</dbReference>
<dbReference type="AlphaFoldDB" id="A0A970B5U4"/>
<protein>
    <submittedName>
        <fullName evidence="4">Response regulator transcription factor</fullName>
    </submittedName>
</protein>
<gene>
    <name evidence="4" type="ORF">G7Y82_07145</name>
</gene>
<dbReference type="Pfam" id="PF04397">
    <property type="entry name" value="LytTR"/>
    <property type="match status" value="1"/>
</dbReference>
<keyword evidence="2" id="KW-1133">Transmembrane helix</keyword>
<feature type="transmembrane region" description="Helical" evidence="2">
    <location>
        <begin position="93"/>
        <end position="113"/>
    </location>
</feature>
<evidence type="ECO:0000259" key="3">
    <source>
        <dbReference type="PROSITE" id="PS50930"/>
    </source>
</evidence>
<feature type="transmembrane region" description="Helical" evidence="2">
    <location>
        <begin position="125"/>
        <end position="144"/>
    </location>
</feature>
<keyword evidence="5" id="KW-1185">Reference proteome</keyword>
<evidence type="ECO:0000256" key="2">
    <source>
        <dbReference type="SAM" id="Phobius"/>
    </source>
</evidence>
<evidence type="ECO:0000256" key="1">
    <source>
        <dbReference type="ARBA" id="ARBA00023012"/>
    </source>
</evidence>
<organism evidence="4 5">
    <name type="scientific">Solimonas marina</name>
    <dbReference type="NCBI Taxonomy" id="2714601"/>
    <lineage>
        <taxon>Bacteria</taxon>
        <taxon>Pseudomonadati</taxon>
        <taxon>Pseudomonadota</taxon>
        <taxon>Gammaproteobacteria</taxon>
        <taxon>Nevskiales</taxon>
        <taxon>Nevskiaceae</taxon>
        <taxon>Solimonas</taxon>
    </lineage>
</organism>
<feature type="transmembrane region" description="Helical" evidence="2">
    <location>
        <begin position="172"/>
        <end position="190"/>
    </location>
</feature>
<reference evidence="4" key="1">
    <citation type="submission" date="2020-03" db="EMBL/GenBank/DDBJ databases">
        <title>Solimonas marina sp. nov., isolated from deep seawater of the Pacific Ocean.</title>
        <authorList>
            <person name="Liu X."/>
            <person name="Lai Q."/>
            <person name="Sun F."/>
            <person name="Gai Y."/>
            <person name="Li G."/>
            <person name="Shao Z."/>
        </authorList>
    </citation>
    <scope>NUCLEOTIDE SEQUENCE</scope>
    <source>
        <strain evidence="4">C16B3</strain>
    </source>
</reference>
<comment type="caution">
    <text evidence="4">The sequence shown here is derived from an EMBL/GenBank/DDBJ whole genome shotgun (WGS) entry which is preliminary data.</text>
</comment>
<evidence type="ECO:0000313" key="5">
    <source>
        <dbReference type="Proteomes" id="UP000653472"/>
    </source>
</evidence>
<evidence type="ECO:0000313" key="4">
    <source>
        <dbReference type="EMBL" id="NKF22088.1"/>
    </source>
</evidence>
<proteinExistence type="predicted"/>
<dbReference type="GO" id="GO:0003677">
    <property type="term" value="F:DNA binding"/>
    <property type="evidence" value="ECO:0007669"/>
    <property type="project" value="InterPro"/>
</dbReference>